<dbReference type="Proteomes" id="UP001140949">
    <property type="component" value="Unassembled WGS sequence"/>
</dbReference>
<organism evidence="2 3">
    <name type="scientific">Iris pallida</name>
    <name type="common">Sweet iris</name>
    <dbReference type="NCBI Taxonomy" id="29817"/>
    <lineage>
        <taxon>Eukaryota</taxon>
        <taxon>Viridiplantae</taxon>
        <taxon>Streptophyta</taxon>
        <taxon>Embryophyta</taxon>
        <taxon>Tracheophyta</taxon>
        <taxon>Spermatophyta</taxon>
        <taxon>Magnoliopsida</taxon>
        <taxon>Liliopsida</taxon>
        <taxon>Asparagales</taxon>
        <taxon>Iridaceae</taxon>
        <taxon>Iridoideae</taxon>
        <taxon>Irideae</taxon>
        <taxon>Iris</taxon>
    </lineage>
</organism>
<comment type="caution">
    <text evidence="2">The sequence shown here is derived from an EMBL/GenBank/DDBJ whole genome shotgun (WGS) entry which is preliminary data.</text>
</comment>
<dbReference type="EMBL" id="JANAVB010037540">
    <property type="protein sequence ID" value="KAJ6801893.1"/>
    <property type="molecule type" value="Genomic_DNA"/>
</dbReference>
<evidence type="ECO:0000313" key="2">
    <source>
        <dbReference type="EMBL" id="KAJ6836777.1"/>
    </source>
</evidence>
<gene>
    <name evidence="1" type="ORF">M6B38_195535</name>
    <name evidence="2" type="ORF">M6B38_325350</name>
</gene>
<name>A0AAX6H853_IRIPA</name>
<proteinExistence type="predicted"/>
<evidence type="ECO:0000313" key="3">
    <source>
        <dbReference type="Proteomes" id="UP001140949"/>
    </source>
</evidence>
<reference evidence="2" key="1">
    <citation type="journal article" date="2023" name="GigaByte">
        <title>Genome assembly of the bearded iris, Iris pallida Lam.</title>
        <authorList>
            <person name="Bruccoleri R.E."/>
            <person name="Oakeley E.J."/>
            <person name="Faust A.M.E."/>
            <person name="Altorfer M."/>
            <person name="Dessus-Babus S."/>
            <person name="Burckhardt D."/>
            <person name="Oertli M."/>
            <person name="Naumann U."/>
            <person name="Petersen F."/>
            <person name="Wong J."/>
        </authorList>
    </citation>
    <scope>NUCLEOTIDE SEQUENCE</scope>
    <source>
        <strain evidence="2">GSM-AAB239-AS_SAM_17_03QT</strain>
    </source>
</reference>
<dbReference type="AlphaFoldDB" id="A0AAX6H853"/>
<reference evidence="2" key="2">
    <citation type="submission" date="2023-04" db="EMBL/GenBank/DDBJ databases">
        <authorList>
            <person name="Bruccoleri R.E."/>
            <person name="Oakeley E.J."/>
            <person name="Faust A.-M."/>
            <person name="Dessus-Babus S."/>
            <person name="Altorfer M."/>
            <person name="Burckhardt D."/>
            <person name="Oertli M."/>
            <person name="Naumann U."/>
            <person name="Petersen F."/>
            <person name="Wong J."/>
        </authorList>
    </citation>
    <scope>NUCLEOTIDE SEQUENCE</scope>
    <source>
        <strain evidence="2">GSM-AAB239-AS_SAM_17_03QT</strain>
        <tissue evidence="2">Leaf</tissue>
    </source>
</reference>
<dbReference type="EMBL" id="JANAVB010011800">
    <property type="protein sequence ID" value="KAJ6836777.1"/>
    <property type="molecule type" value="Genomic_DNA"/>
</dbReference>
<protein>
    <submittedName>
        <fullName evidence="2">Formin-like protein 5</fullName>
    </submittedName>
</protein>
<evidence type="ECO:0000313" key="1">
    <source>
        <dbReference type="EMBL" id="KAJ6801893.1"/>
    </source>
</evidence>
<sequence length="123" mass="13253">MIATRRAGKDSHSLSLWWFGRIFGGWLVDAGESRVSWWCMGVVVVNVAGDGLGWWWQGIARVVRGCGDREVEPVLEVFWLGSHEGGGRGKVCTGGGVVEMVWLSGSGQGRGTGHWRGVAAGRV</sequence>
<keyword evidence="3" id="KW-1185">Reference proteome</keyword>
<accession>A0AAX6H853</accession>